<dbReference type="EMBL" id="CP011232">
    <property type="protein sequence ID" value="AKI97439.1"/>
    <property type="molecule type" value="Genomic_DNA"/>
</dbReference>
<protein>
    <submittedName>
        <fullName evidence="1">Lysophospholipase</fullName>
    </submittedName>
</protein>
<dbReference type="KEGG" id="kpf:IX53_05975"/>
<keyword evidence="2" id="KW-1185">Reference proteome</keyword>
<sequence length="306" mass="35335">MESEHKDIFALRFTRSPLVLGERRIDGGTELILKSNFPSKYPENNNIFMEFYSASQAKGTVLFIHGTGQKNLKYLRWFAKHFPDFSLNGALMVLPYHFSRTPTGYRSGELFMETESDKLRDRFENAVVDALTCIEYLKDIKTPVFLMGYSFGGFIATITAALSKEVKKLSLVVTGGNFYHITWKSFATKVLRIKYEEDGSCDVEKCWKYHYEDYPKFMKTLDSPRVKLSSAPISCFEYDPLTFAPFVKQSVLMFGALFDIFIPRKSTLELYKAFPNGELHWLPTGHLTSIIYKYSILKKTARFFEI</sequence>
<evidence type="ECO:0000313" key="1">
    <source>
        <dbReference type="EMBL" id="AKI97439.1"/>
    </source>
</evidence>
<gene>
    <name evidence="1" type="ORF">IX53_05975</name>
</gene>
<dbReference type="PANTHER" id="PTHR13617">
    <property type="entry name" value="PROTEIN ABHD18"/>
    <property type="match status" value="1"/>
</dbReference>
<dbReference type="InterPro" id="IPR019149">
    <property type="entry name" value="ABHD18"/>
</dbReference>
<dbReference type="STRING" id="1330330.IX53_05975"/>
<reference evidence="1 2" key="1">
    <citation type="submission" date="2015-04" db="EMBL/GenBank/DDBJ databases">
        <title>Complete Genome Sequence of Kosmotoga pacifica SLHLJ1.</title>
        <authorList>
            <person name="Jiang L.J."/>
            <person name="Shao Z.Z."/>
            <person name="Jebbar M."/>
        </authorList>
    </citation>
    <scope>NUCLEOTIDE SEQUENCE [LARGE SCALE GENOMIC DNA]</scope>
    <source>
        <strain evidence="1 2">SLHLJ1</strain>
    </source>
</reference>
<dbReference type="AlphaFoldDB" id="A0A0G2ZD20"/>
<organism evidence="1 2">
    <name type="scientific">Kosmotoga pacifica</name>
    <dbReference type="NCBI Taxonomy" id="1330330"/>
    <lineage>
        <taxon>Bacteria</taxon>
        <taxon>Thermotogati</taxon>
        <taxon>Thermotogota</taxon>
        <taxon>Thermotogae</taxon>
        <taxon>Kosmotogales</taxon>
        <taxon>Kosmotogaceae</taxon>
        <taxon>Kosmotoga</taxon>
    </lineage>
</organism>
<dbReference type="PANTHER" id="PTHR13617:SF14">
    <property type="entry name" value="PROTEIN ABHD18"/>
    <property type="match status" value="1"/>
</dbReference>
<dbReference type="OrthoDB" id="43290at2"/>
<dbReference type="Proteomes" id="UP000035159">
    <property type="component" value="Chromosome"/>
</dbReference>
<proteinExistence type="predicted"/>
<dbReference type="RefSeq" id="WP_047754573.1">
    <property type="nucleotide sequence ID" value="NZ_CAJUHA010000011.1"/>
</dbReference>
<dbReference type="InterPro" id="IPR029058">
    <property type="entry name" value="AB_hydrolase_fold"/>
</dbReference>
<dbReference type="PATRIC" id="fig|1330330.3.peg.1210"/>
<dbReference type="Pfam" id="PF09752">
    <property type="entry name" value="ABHD18"/>
    <property type="match status" value="1"/>
</dbReference>
<accession>A0A0G2ZD20</accession>
<dbReference type="Gene3D" id="3.40.50.1820">
    <property type="entry name" value="alpha/beta hydrolase"/>
    <property type="match status" value="1"/>
</dbReference>
<evidence type="ECO:0000313" key="2">
    <source>
        <dbReference type="Proteomes" id="UP000035159"/>
    </source>
</evidence>
<dbReference type="SUPFAM" id="SSF53474">
    <property type="entry name" value="alpha/beta-Hydrolases"/>
    <property type="match status" value="1"/>
</dbReference>
<name>A0A0G2ZD20_9BACT</name>